<sequence>MSARARLVALVVVCLLALGGTAAYVLVARDGQREAAAAAPALPAVSVASLQDEPRIVFRNAAIGPDYGKVAMVPLSDPGGPRAVTGQSCDRVFATSTRTLCLGSDGGAGTTWRATVTTRGEASPRRLPLTGTPSRARLSRDGSHAATTTFVAGDSYTATGFSTRTVITTLADGSGSDLEDFRLVHRGRTVRPADRNFWGVTFAADGDTFYVTASFGKQNWLARGSLSRRTLTTLRADAECPSLSPDGTHVAYKKRQDRRAGDWRVAVLDLASGRETVLPGGRSVDDQVEWLDDRQLVYGLPGDGSRAAETNVWVVAADGTSQPRVLIEKAWSPAVVR</sequence>
<dbReference type="EMBL" id="FOHB01000014">
    <property type="protein sequence ID" value="SES49775.1"/>
    <property type="molecule type" value="Genomic_DNA"/>
</dbReference>
<name>A0A1H9XUD1_9MICO</name>
<proteinExistence type="predicted"/>
<gene>
    <name evidence="2" type="ORF">SAMN05216199_0509</name>
</gene>
<reference evidence="3" key="1">
    <citation type="submission" date="2016-10" db="EMBL/GenBank/DDBJ databases">
        <authorList>
            <person name="Varghese N."/>
            <person name="Submissions S."/>
        </authorList>
    </citation>
    <scope>NUCLEOTIDE SEQUENCE [LARGE SCALE GENOMIC DNA]</scope>
    <source>
        <strain evidence="3">CGMCC 1.6963</strain>
    </source>
</reference>
<evidence type="ECO:0000256" key="1">
    <source>
        <dbReference type="SAM" id="MobiDB-lite"/>
    </source>
</evidence>
<keyword evidence="3" id="KW-1185">Reference proteome</keyword>
<dbReference type="SUPFAM" id="SSF82171">
    <property type="entry name" value="DPP6 N-terminal domain-like"/>
    <property type="match status" value="1"/>
</dbReference>
<protein>
    <recommendedName>
        <fullName evidence="4">WD40-like Beta Propeller Repeat</fullName>
    </recommendedName>
</protein>
<dbReference type="AlphaFoldDB" id="A0A1H9XUD1"/>
<dbReference type="Proteomes" id="UP000199019">
    <property type="component" value="Unassembled WGS sequence"/>
</dbReference>
<accession>A0A1H9XUD1</accession>
<evidence type="ECO:0000313" key="2">
    <source>
        <dbReference type="EMBL" id="SES49775.1"/>
    </source>
</evidence>
<dbReference type="Gene3D" id="2.120.10.30">
    <property type="entry name" value="TolB, C-terminal domain"/>
    <property type="match status" value="1"/>
</dbReference>
<organism evidence="2 3">
    <name type="scientific">Pedococcus cremeus</name>
    <dbReference type="NCBI Taxonomy" id="587636"/>
    <lineage>
        <taxon>Bacteria</taxon>
        <taxon>Bacillati</taxon>
        <taxon>Actinomycetota</taxon>
        <taxon>Actinomycetes</taxon>
        <taxon>Micrococcales</taxon>
        <taxon>Intrasporangiaceae</taxon>
        <taxon>Pedococcus</taxon>
    </lineage>
</organism>
<dbReference type="RefSeq" id="WP_143056356.1">
    <property type="nucleotide sequence ID" value="NZ_FOHB01000014.1"/>
</dbReference>
<evidence type="ECO:0000313" key="3">
    <source>
        <dbReference type="Proteomes" id="UP000199019"/>
    </source>
</evidence>
<dbReference type="OrthoDB" id="9808778at2"/>
<dbReference type="STRING" id="587636.SAMN05216199_0509"/>
<dbReference type="InterPro" id="IPR011042">
    <property type="entry name" value="6-blade_b-propeller_TolB-like"/>
</dbReference>
<evidence type="ECO:0008006" key="4">
    <source>
        <dbReference type="Google" id="ProtNLM"/>
    </source>
</evidence>
<feature type="region of interest" description="Disordered" evidence="1">
    <location>
        <begin position="120"/>
        <end position="142"/>
    </location>
</feature>